<dbReference type="PANTHER" id="PTHR43118:SF1">
    <property type="entry name" value="RHAMNOGALACTURONAN LYASE (EUROFUNG)"/>
    <property type="match status" value="1"/>
</dbReference>
<dbReference type="Proteomes" id="UP000192343">
    <property type="component" value="Unassembled WGS sequence"/>
</dbReference>
<dbReference type="STRING" id="1963862.B4O97_15395"/>
<dbReference type="PANTHER" id="PTHR43118">
    <property type="entry name" value="RHAMNOGALACTURONAN LYASE (EUROFUNG)"/>
    <property type="match status" value="1"/>
</dbReference>
<comment type="caution">
    <text evidence="1">The sequence shown here is derived from an EMBL/GenBank/DDBJ whole genome shotgun (WGS) entry which is preliminary data.</text>
</comment>
<reference evidence="1 2" key="1">
    <citation type="submission" date="2017-03" db="EMBL/GenBank/DDBJ databases">
        <title>Draft Genome sequence of Marispirochaeta sp. strain JC444.</title>
        <authorList>
            <person name="Shivani Y."/>
            <person name="Subhash Y."/>
            <person name="Sasikala C."/>
            <person name="Ramana C."/>
        </authorList>
    </citation>
    <scope>NUCLEOTIDE SEQUENCE [LARGE SCALE GENOMIC DNA]</scope>
    <source>
        <strain evidence="1 2">JC444</strain>
    </source>
</reference>
<evidence type="ECO:0000313" key="2">
    <source>
        <dbReference type="Proteomes" id="UP000192343"/>
    </source>
</evidence>
<organism evidence="1 2">
    <name type="scientific">Marispirochaeta aestuarii</name>
    <dbReference type="NCBI Taxonomy" id="1963862"/>
    <lineage>
        <taxon>Bacteria</taxon>
        <taxon>Pseudomonadati</taxon>
        <taxon>Spirochaetota</taxon>
        <taxon>Spirochaetia</taxon>
        <taxon>Spirochaetales</taxon>
        <taxon>Spirochaetaceae</taxon>
        <taxon>Marispirochaeta</taxon>
    </lineage>
</organism>
<dbReference type="Gene3D" id="2.60.120.560">
    <property type="entry name" value="Exo-inulinase, domain 1"/>
    <property type="match status" value="1"/>
</dbReference>
<gene>
    <name evidence="1" type="ORF">B4O97_15395</name>
</gene>
<sequence>MSRQELLFSDNFQKIPLGMFSANVGPHTEYHFREEAAPKYGWGVACFFHDESKEAWHISERNGRKVMRQTFANPNSFTHPIVSAGNQYWTDYILTVLCAPSETNGRCGCIFRYSTNRRYYYFGLTTEGAELIVVNEELKLHEVREKVLGQIKFSRKKDVVYKLTVSTEGKNITCSISTEGEPQSHIGIIKTMDDTFQRGKIALISDIPADFLSVEVTGPEYARSIAVSAQKNEKNRLEQLRSMNPKPRLWKKIATPGFGVGRNLRFGDLDGDGEIEILVPQVIQHGPRDAYAETGCITAIDLSGDILWRHGKPDPEGWYLTNDVAVQVHDVDGDGAAEIVYCSGFEIKIVEGSTGRVLKKIPTPESCGHNNQFPRILGDSIFFCDVRGLGRKGDILLKDRYWNFWVYDQDLKLIWKGSCKTGHYPYAFDIDGDGKDEIAIGYSLYDDNGDLLWSHDDLLMDHSDGVAIVNLHDPLSQPDTVLYAASDEGVLFLDINGTIRKHHYVGHAQNPAILKLRPDLPGLQTVAIDFWGNQGILNFFDADGNIYHTCEPNNFGSMCLPVNWRGDGQEYFLHSTNCKLGGMFDGWGRPVVVFPDDGHPDLCNAVLDLTGDCRDEIVTWNQDEIWIYTQDDNPKNGKLYKPLRNPQFNNSNYQASVSIPGWTEEH</sequence>
<protein>
    <submittedName>
        <fullName evidence="1">Uncharacterized protein</fullName>
    </submittedName>
</protein>
<evidence type="ECO:0000313" key="1">
    <source>
        <dbReference type="EMBL" id="ORC32837.1"/>
    </source>
</evidence>
<name>A0A1Y1RUS8_9SPIO</name>
<dbReference type="InterPro" id="IPR034641">
    <property type="entry name" value="RGL11"/>
</dbReference>
<dbReference type="InterPro" id="IPR028994">
    <property type="entry name" value="Integrin_alpha_N"/>
</dbReference>
<accession>A0A1Y1RUS8</accession>
<proteinExistence type="predicted"/>
<dbReference type="EMBL" id="MWQY01000019">
    <property type="protein sequence ID" value="ORC32837.1"/>
    <property type="molecule type" value="Genomic_DNA"/>
</dbReference>
<keyword evidence="2" id="KW-1185">Reference proteome</keyword>
<dbReference type="AlphaFoldDB" id="A0A1Y1RUS8"/>
<dbReference type="SUPFAM" id="SSF69318">
    <property type="entry name" value="Integrin alpha N-terminal domain"/>
    <property type="match status" value="1"/>
</dbReference>